<evidence type="ECO:0000313" key="1">
    <source>
        <dbReference type="EMBL" id="XBJ29988.1"/>
    </source>
</evidence>
<protein>
    <submittedName>
        <fullName evidence="2">Type VI secretion system baseplate subunit TssG</fullName>
    </submittedName>
</protein>
<dbReference type="Pfam" id="PF06996">
    <property type="entry name" value="T6SS_TssG"/>
    <property type="match status" value="1"/>
</dbReference>
<dbReference type="EMBL" id="CP155620">
    <property type="protein sequence ID" value="XBJ29988.1"/>
    <property type="molecule type" value="Genomic_DNA"/>
</dbReference>
<gene>
    <name evidence="1" type="ORF">AAH949_03950</name>
    <name evidence="2" type="ORF">AAH949_03965</name>
</gene>
<dbReference type="InterPro" id="IPR010732">
    <property type="entry name" value="T6SS_TssG-like"/>
</dbReference>
<organism evidence="2">
    <name type="scientific">Campylobacter sp. CCS1377</name>
    <dbReference type="NCBI Taxonomy" id="3158229"/>
    <lineage>
        <taxon>Bacteria</taxon>
        <taxon>Pseudomonadati</taxon>
        <taxon>Campylobacterota</taxon>
        <taxon>Epsilonproteobacteria</taxon>
        <taxon>Campylobacterales</taxon>
        <taxon>Campylobacteraceae</taxon>
        <taxon>Campylobacter</taxon>
    </lineage>
</organism>
<reference evidence="2" key="1">
    <citation type="submission" date="2024-05" db="EMBL/GenBank/DDBJ databases">
        <title>Campylobacter coli isolated from environmental waters in Slovenia.</title>
        <authorList>
            <person name="Zautner A.E."/>
            <person name="Bunk B."/>
            <person name="Riedel T."/>
            <person name="Sproeer C."/>
        </authorList>
    </citation>
    <scope>NUCLEOTIDE SEQUENCE</scope>
    <source>
        <strain evidence="2">CCS1377</strain>
    </source>
</reference>
<accession>A0AAU7EAE6</accession>
<dbReference type="PANTHER" id="PTHR35564:SF3">
    <property type="entry name" value="TYPE VI SECRETION SYSTEM BASEPLATE SUBUNIT TSSG"/>
    <property type="match status" value="1"/>
</dbReference>
<dbReference type="AlphaFoldDB" id="A0AAU7EAE6"/>
<dbReference type="RefSeq" id="WP_348519036.1">
    <property type="nucleotide sequence ID" value="NZ_CP155620.1"/>
</dbReference>
<evidence type="ECO:0000313" key="2">
    <source>
        <dbReference type="EMBL" id="XBJ29991.1"/>
    </source>
</evidence>
<sequence>MKDFDSYSFYKLLNTLLKQYDKKDIFLRTNKSLKHPHKEIEKLHFSKDKIPIELIINFMGLHGVSSQLPSYMLDKLSRNEDGNEGWSLFFDFFNHYLLWVFFESIGLKSYPRSFNKDFSDVISKILFNILGIKEQSIAIKYLPFAPLLLSLRRPKTYIERVLQSNFNLKNKLSIIENLPHQILIAKSQKNNLGIKNHILGKNFILGDTFLSHQNKIAIFIKDIEYQDAIEYLPHGSKYQDLKDSIIFLTNNEFCVDLYLKINYSKRMNFILGDESTAKLGWAKILGKTKKNYAIMHIKLYE</sequence>
<name>A0AAU7EAE6_9BACT</name>
<dbReference type="PANTHER" id="PTHR35564">
    <property type="match status" value="1"/>
</dbReference>
<proteinExistence type="predicted"/>
<dbReference type="EMBL" id="CP155620">
    <property type="protein sequence ID" value="XBJ29991.1"/>
    <property type="molecule type" value="Genomic_DNA"/>
</dbReference>